<dbReference type="EMBL" id="JAAGMA010000935">
    <property type="protein sequence ID" value="NEB13940.1"/>
    <property type="molecule type" value="Genomic_DNA"/>
</dbReference>
<dbReference type="AlphaFoldDB" id="A0A7K3PVG5"/>
<sequence length="567" mass="62951">MSDYPYDLGDHSYQVTTRSPEAQLWFDRGLLWAYSFNHDEAVGCFEQAVAADPACALAHWGRAYAAGPNYNKPWRMFDDRDRAATLKYGHEALERARSLAQDATPVERALIDALAHRYPEDASGQEIADPALLDRAYADALRTAYREHPGDLDVAALFTEALLCVSPRALWCDDGKPSGEHVVEAREVLEEVLARPEAKTHVALNHMYIHLMDMSAQPELALPAADALRRAVPDGSHMAHMSTHIDAACGDYRSTIASNRHAAAVDDKYFAHERPVGRYFSYRAHNIKFMAYGAMMAGRKQDALWAARRLNDIVSADVLKVSSPPMADLAETYRTTLPHVLIRFGLWEEILGLELPEDQDLFVSTTAMTHYARAIAYSALGRIAEAEAAGDAFEEARDRVPESRFSAIPAKEVEVLRVATAMLEGELEYRKGNFDAAFASLRRAIQLEDSLPYTDPPAWLLPARHPYGALLLEQGHVEEAAETYRADLRMDQSLTRWRAHPNNVWALHGYHECLTQLGRHEEARQLAILRDIAVGAADIEIGASCFCRLTAFEDETPGCCGSGTSAG</sequence>
<gene>
    <name evidence="2" type="ORF">G3I32_34785</name>
</gene>
<reference evidence="2 3" key="1">
    <citation type="submission" date="2020-01" db="EMBL/GenBank/DDBJ databases">
        <title>Insect and environment-associated Actinomycetes.</title>
        <authorList>
            <person name="Currrie C."/>
            <person name="Chevrette M."/>
            <person name="Carlson C."/>
            <person name="Stubbendieck R."/>
            <person name="Wendt-Pienkowski E."/>
        </authorList>
    </citation>
    <scope>NUCLEOTIDE SEQUENCE [LARGE SCALE GENOMIC DNA]</scope>
    <source>
        <strain evidence="2 3">SID14163</strain>
    </source>
</reference>
<dbReference type="SUPFAM" id="SSF48452">
    <property type="entry name" value="TPR-like"/>
    <property type="match status" value="2"/>
</dbReference>
<proteinExistence type="predicted"/>
<dbReference type="RefSeq" id="WP_164249860.1">
    <property type="nucleotide sequence ID" value="NZ_JAAGMA010000935.1"/>
</dbReference>
<feature type="repeat" description="TPR" evidence="1">
    <location>
        <begin position="22"/>
        <end position="55"/>
    </location>
</feature>
<dbReference type="InterPro" id="IPR019734">
    <property type="entry name" value="TPR_rpt"/>
</dbReference>
<dbReference type="PANTHER" id="PTHR45588:SF1">
    <property type="entry name" value="WW DOMAIN-CONTAINING PROTEIN"/>
    <property type="match status" value="1"/>
</dbReference>
<evidence type="ECO:0000256" key="1">
    <source>
        <dbReference type="PROSITE-ProRule" id="PRU00339"/>
    </source>
</evidence>
<evidence type="ECO:0008006" key="4">
    <source>
        <dbReference type="Google" id="ProtNLM"/>
    </source>
</evidence>
<evidence type="ECO:0000313" key="3">
    <source>
        <dbReference type="Proteomes" id="UP000470446"/>
    </source>
</evidence>
<dbReference type="InterPro" id="IPR011990">
    <property type="entry name" value="TPR-like_helical_dom_sf"/>
</dbReference>
<protein>
    <recommendedName>
        <fullName evidence="4">Tetratricopeptide repeat protein</fullName>
    </recommendedName>
</protein>
<organism evidence="2 3">
    <name type="scientific">Streptomyces coelicoflavus</name>
    <dbReference type="NCBI Taxonomy" id="285562"/>
    <lineage>
        <taxon>Bacteria</taxon>
        <taxon>Bacillati</taxon>
        <taxon>Actinomycetota</taxon>
        <taxon>Actinomycetes</taxon>
        <taxon>Kitasatosporales</taxon>
        <taxon>Streptomycetaceae</taxon>
        <taxon>Streptomyces</taxon>
    </lineage>
</organism>
<accession>A0A7K3PVG5</accession>
<dbReference type="PANTHER" id="PTHR45588">
    <property type="entry name" value="TPR DOMAIN-CONTAINING PROTEIN"/>
    <property type="match status" value="1"/>
</dbReference>
<evidence type="ECO:0000313" key="2">
    <source>
        <dbReference type="EMBL" id="NEB13940.1"/>
    </source>
</evidence>
<dbReference type="PROSITE" id="PS50005">
    <property type="entry name" value="TPR"/>
    <property type="match status" value="1"/>
</dbReference>
<name>A0A7K3PVG5_9ACTN</name>
<dbReference type="SMART" id="SM00028">
    <property type="entry name" value="TPR"/>
    <property type="match status" value="3"/>
</dbReference>
<dbReference type="Proteomes" id="UP000470446">
    <property type="component" value="Unassembled WGS sequence"/>
</dbReference>
<dbReference type="Gene3D" id="1.25.40.10">
    <property type="entry name" value="Tetratricopeptide repeat domain"/>
    <property type="match status" value="2"/>
</dbReference>
<keyword evidence="1" id="KW-0802">TPR repeat</keyword>
<comment type="caution">
    <text evidence="2">The sequence shown here is derived from an EMBL/GenBank/DDBJ whole genome shotgun (WGS) entry which is preliminary data.</text>
</comment>